<feature type="binding site" evidence="9">
    <location>
        <position position="41"/>
    </location>
    <ligand>
        <name>substrate</name>
    </ligand>
</feature>
<evidence type="ECO:0000313" key="11">
    <source>
        <dbReference type="EMBL" id="OWZ84180.1"/>
    </source>
</evidence>
<keyword evidence="5 9" id="KW-0067">ATP-binding</keyword>
<keyword evidence="12" id="KW-1185">Reference proteome</keyword>
<evidence type="ECO:0000256" key="1">
    <source>
        <dbReference type="ARBA" id="ARBA00022490"/>
    </source>
</evidence>
<name>A0A226C1D6_9FIRM</name>
<feature type="binding site" evidence="9">
    <location>
        <position position="17"/>
    </location>
    <ligand>
        <name>ATP</name>
        <dbReference type="ChEBI" id="CHEBI:30616"/>
    </ligand>
</feature>
<comment type="similarity">
    <text evidence="9">Belongs to the bacterial CoaD family.</text>
</comment>
<dbReference type="Proteomes" id="UP000214588">
    <property type="component" value="Unassembled WGS sequence"/>
</dbReference>
<keyword evidence="4 9" id="KW-0547">Nucleotide-binding</keyword>
<dbReference type="UniPathway" id="UPA00241">
    <property type="reaction ID" value="UER00355"/>
</dbReference>
<dbReference type="AlphaFoldDB" id="A0A226C1D6"/>
<dbReference type="GO" id="GO:0004595">
    <property type="term" value="F:pantetheine-phosphate adenylyltransferase activity"/>
    <property type="evidence" value="ECO:0007669"/>
    <property type="project" value="UniProtKB-UniRule"/>
</dbReference>
<dbReference type="NCBIfam" id="TIGR00125">
    <property type="entry name" value="cyt_tran_rel"/>
    <property type="match status" value="1"/>
</dbReference>
<evidence type="ECO:0000256" key="2">
    <source>
        <dbReference type="ARBA" id="ARBA00022679"/>
    </source>
</evidence>
<dbReference type="Pfam" id="PF01467">
    <property type="entry name" value="CTP_transf_like"/>
    <property type="match status" value="1"/>
</dbReference>
<evidence type="ECO:0000256" key="5">
    <source>
        <dbReference type="ARBA" id="ARBA00022840"/>
    </source>
</evidence>
<dbReference type="OrthoDB" id="9806661at2"/>
<dbReference type="HAMAP" id="MF_00151">
    <property type="entry name" value="PPAT_bact"/>
    <property type="match status" value="1"/>
</dbReference>
<dbReference type="PRINTS" id="PR01020">
    <property type="entry name" value="LPSBIOSNTHSS"/>
</dbReference>
<dbReference type="InterPro" id="IPR004821">
    <property type="entry name" value="Cyt_trans-like"/>
</dbReference>
<reference evidence="11 12" key="1">
    <citation type="submission" date="2017-06" db="EMBL/GenBank/DDBJ databases">
        <title>Draft Genome Sequence of Natranaerobius trueperi halophilic, alkalithermophilic bacteria from soda lakes.</title>
        <authorList>
            <person name="Zhao B."/>
        </authorList>
    </citation>
    <scope>NUCLEOTIDE SEQUENCE [LARGE SCALE GENOMIC DNA]</scope>
    <source>
        <strain evidence="11 12">DSM 18760</strain>
    </source>
</reference>
<dbReference type="SUPFAM" id="SSF52374">
    <property type="entry name" value="Nucleotidylyl transferase"/>
    <property type="match status" value="1"/>
</dbReference>
<dbReference type="CDD" id="cd02163">
    <property type="entry name" value="PPAT"/>
    <property type="match status" value="1"/>
</dbReference>
<comment type="pathway">
    <text evidence="9">Cofactor biosynthesis; coenzyme A biosynthesis; CoA from (R)-pantothenate: step 4/5.</text>
</comment>
<dbReference type="InterPro" id="IPR014729">
    <property type="entry name" value="Rossmann-like_a/b/a_fold"/>
</dbReference>
<proteinExistence type="inferred from homology"/>
<feature type="binding site" evidence="9">
    <location>
        <begin position="123"/>
        <end position="129"/>
    </location>
    <ligand>
        <name>ATP</name>
        <dbReference type="ChEBI" id="CHEBI:30616"/>
    </ligand>
</feature>
<dbReference type="GO" id="GO:0015937">
    <property type="term" value="P:coenzyme A biosynthetic process"/>
    <property type="evidence" value="ECO:0007669"/>
    <property type="project" value="UniProtKB-UniRule"/>
</dbReference>
<evidence type="ECO:0000256" key="3">
    <source>
        <dbReference type="ARBA" id="ARBA00022695"/>
    </source>
</evidence>
<feature type="site" description="Transition state stabilizer" evidence="9">
    <location>
        <position position="17"/>
    </location>
</feature>
<dbReference type="EMBL" id="NIQC01000007">
    <property type="protein sequence ID" value="OWZ84180.1"/>
    <property type="molecule type" value="Genomic_DNA"/>
</dbReference>
<dbReference type="GO" id="GO:0005524">
    <property type="term" value="F:ATP binding"/>
    <property type="evidence" value="ECO:0007669"/>
    <property type="project" value="UniProtKB-KW"/>
</dbReference>
<evidence type="ECO:0000259" key="10">
    <source>
        <dbReference type="Pfam" id="PF01467"/>
    </source>
</evidence>
<protein>
    <recommendedName>
        <fullName evidence="9">Phosphopantetheine adenylyltransferase</fullName>
        <ecNumber evidence="9">2.7.7.3</ecNumber>
    </recommendedName>
    <alternativeName>
        <fullName evidence="9">Dephospho-CoA pyrophosphorylase</fullName>
    </alternativeName>
    <alternativeName>
        <fullName evidence="9">Pantetheine-phosphate adenylyltransferase</fullName>
        <shortName evidence="9">PPAT</shortName>
    </alternativeName>
</protein>
<accession>A0A226C1D6</accession>
<dbReference type="NCBIfam" id="TIGR01510">
    <property type="entry name" value="coaD_prev_kdtB"/>
    <property type="match status" value="1"/>
</dbReference>
<feature type="binding site" evidence="9">
    <location>
        <begin position="88"/>
        <end position="90"/>
    </location>
    <ligand>
        <name>ATP</name>
        <dbReference type="ChEBI" id="CHEBI:30616"/>
    </ligand>
</feature>
<comment type="function">
    <text evidence="9">Reversibly transfers an adenylyl group from ATP to 4'-phosphopantetheine, yielding dephospho-CoA (dPCoA) and pyrophosphate.</text>
</comment>
<organism evidence="11 12">
    <name type="scientific">Natranaerobius trueperi</name>
    <dbReference type="NCBI Taxonomy" id="759412"/>
    <lineage>
        <taxon>Bacteria</taxon>
        <taxon>Bacillati</taxon>
        <taxon>Bacillota</taxon>
        <taxon>Clostridia</taxon>
        <taxon>Natranaerobiales</taxon>
        <taxon>Natranaerobiaceae</taxon>
        <taxon>Natranaerobius</taxon>
    </lineage>
</organism>
<feature type="binding site" evidence="9">
    <location>
        <position position="9"/>
    </location>
    <ligand>
        <name>substrate</name>
    </ligand>
</feature>
<feature type="binding site" evidence="9">
    <location>
        <position position="98"/>
    </location>
    <ligand>
        <name>ATP</name>
        <dbReference type="ChEBI" id="CHEBI:30616"/>
    </ligand>
</feature>
<comment type="caution">
    <text evidence="11">The sequence shown here is derived from an EMBL/GenBank/DDBJ whole genome shotgun (WGS) entry which is preliminary data.</text>
</comment>
<dbReference type="PANTHER" id="PTHR21342:SF1">
    <property type="entry name" value="PHOSPHOPANTETHEINE ADENYLYLTRANSFERASE"/>
    <property type="match status" value="1"/>
</dbReference>
<dbReference type="InterPro" id="IPR001980">
    <property type="entry name" value="PPAT"/>
</dbReference>
<evidence type="ECO:0000256" key="7">
    <source>
        <dbReference type="ARBA" id="ARBA00022993"/>
    </source>
</evidence>
<feature type="binding site" evidence="9">
    <location>
        <begin position="9"/>
        <end position="10"/>
    </location>
    <ligand>
        <name>ATP</name>
        <dbReference type="ChEBI" id="CHEBI:30616"/>
    </ligand>
</feature>
<gene>
    <name evidence="9" type="primary">coaD</name>
    <name evidence="11" type="ORF">CDO51_04735</name>
</gene>
<comment type="catalytic activity">
    <reaction evidence="8 9">
        <text>(R)-4'-phosphopantetheine + ATP + H(+) = 3'-dephospho-CoA + diphosphate</text>
        <dbReference type="Rhea" id="RHEA:19801"/>
        <dbReference type="ChEBI" id="CHEBI:15378"/>
        <dbReference type="ChEBI" id="CHEBI:30616"/>
        <dbReference type="ChEBI" id="CHEBI:33019"/>
        <dbReference type="ChEBI" id="CHEBI:57328"/>
        <dbReference type="ChEBI" id="CHEBI:61723"/>
        <dbReference type="EC" id="2.7.7.3"/>
    </reaction>
</comment>
<keyword evidence="6 9" id="KW-0460">Magnesium</keyword>
<keyword evidence="3 9" id="KW-0548">Nucleotidyltransferase</keyword>
<dbReference type="GO" id="GO:0005737">
    <property type="term" value="C:cytoplasm"/>
    <property type="evidence" value="ECO:0007669"/>
    <property type="project" value="UniProtKB-SubCell"/>
</dbReference>
<evidence type="ECO:0000256" key="9">
    <source>
        <dbReference type="HAMAP-Rule" id="MF_00151"/>
    </source>
</evidence>
<evidence type="ECO:0000313" key="12">
    <source>
        <dbReference type="Proteomes" id="UP000214588"/>
    </source>
</evidence>
<feature type="binding site" evidence="9">
    <location>
        <position position="73"/>
    </location>
    <ligand>
        <name>substrate</name>
    </ligand>
</feature>
<keyword evidence="1 9" id="KW-0963">Cytoplasm</keyword>
<sequence>MKRVIYPGSFDPPTNGHLDIIKRASSVFDKVIVSVLQNPGKKPMFSVHERKEMLEMITKEISNVEVDDFDGLLVDYVRTKKANIVIKGLRAISDFENEMQMALTNRKLTPDIETVFMMTNYRYSFLSSSIVKEVVKFDGCIDGMVPEAIHDYILNNRLE</sequence>
<feature type="binding site" evidence="9">
    <location>
        <position position="87"/>
    </location>
    <ligand>
        <name>substrate</name>
    </ligand>
</feature>
<feature type="domain" description="Cytidyltransferase-like" evidence="10">
    <location>
        <begin position="5"/>
        <end position="133"/>
    </location>
</feature>
<comment type="subunit">
    <text evidence="9">Homohexamer.</text>
</comment>
<keyword evidence="7 9" id="KW-0173">Coenzyme A biosynthesis</keyword>
<comment type="cofactor">
    <cofactor evidence="9">
        <name>Mg(2+)</name>
        <dbReference type="ChEBI" id="CHEBI:18420"/>
    </cofactor>
</comment>
<evidence type="ECO:0000256" key="6">
    <source>
        <dbReference type="ARBA" id="ARBA00022842"/>
    </source>
</evidence>
<evidence type="ECO:0000256" key="4">
    <source>
        <dbReference type="ARBA" id="ARBA00022741"/>
    </source>
</evidence>
<dbReference type="Gene3D" id="3.40.50.620">
    <property type="entry name" value="HUPs"/>
    <property type="match status" value="1"/>
</dbReference>
<evidence type="ECO:0000256" key="8">
    <source>
        <dbReference type="ARBA" id="ARBA00029346"/>
    </source>
</evidence>
<dbReference type="EC" id="2.7.7.3" evidence="9"/>
<keyword evidence="2 9" id="KW-0808">Transferase</keyword>
<comment type="subcellular location">
    <subcellularLocation>
        <location evidence="9">Cytoplasm</location>
    </subcellularLocation>
</comment>
<dbReference type="PANTHER" id="PTHR21342">
    <property type="entry name" value="PHOSPHOPANTETHEINE ADENYLYLTRANSFERASE"/>
    <property type="match status" value="1"/>
</dbReference>
<dbReference type="RefSeq" id="WP_089023158.1">
    <property type="nucleotide sequence ID" value="NZ_NIQC01000007.1"/>
</dbReference>